<dbReference type="InterPro" id="IPR012714">
    <property type="entry name" value="Thermosome_arc"/>
</dbReference>
<dbReference type="InterPro" id="IPR002194">
    <property type="entry name" value="Chaperonin_TCP-1_CS"/>
</dbReference>
<sequence>MAGQQYGQPMYLDPNKQRTSGRDALSMNINAAKAVANVVRSTLGPKGMDKMLVNDVGDIILTNDGATILDEMDIEHPTAKLIVEVASTQDDIAGDGTTSAVVMTGELMDKAEELVHKGVHPTIIAKGYRMAANKAQEILENFAIDVDKGDRKILEKIAKTSITGKASESYGDYLPKICVDAVTAIEDNGEVNIEDKILINQEVGGKASDTELIRGIALNKGKLHPSMPKTIQDAKITLVDAPIEVEKTQIDSKVEINSPDEMSAYTEREEAQLKKMAESVIASGANVLFCSKGLDDRAVHYLQNKGIYAARRVGNSEMKSLSQATGARIVQDVNELEATDLGTAGMLEQVGEFDDAKTYIKDCPYKTVTITIHGGTEHVTDNIERAIDDAFKVVKSVVEDGKIVPGGGSSEIEVALGLRDYAVSIGGRQQLAISAFADAVEAIPKSLATNAGYDSIDSLLELRTKHSSIKNAGFNLNTGEVIDMYENNIVDPLRVKTQAIKSASEASVMVLRIDDVLRSQKESSPEVKPEHNVNTYEGMTPPQMPGRR</sequence>
<dbReference type="InterPro" id="IPR027409">
    <property type="entry name" value="GroEL-like_apical_dom_sf"/>
</dbReference>
<evidence type="ECO:0000256" key="6">
    <source>
        <dbReference type="SAM" id="MobiDB-lite"/>
    </source>
</evidence>
<dbReference type="OrthoDB" id="9362at2157"/>
<evidence type="ECO:0000256" key="5">
    <source>
        <dbReference type="RuleBase" id="RU004187"/>
    </source>
</evidence>
<dbReference type="PROSITE" id="PS00750">
    <property type="entry name" value="TCP1_1"/>
    <property type="match status" value="1"/>
</dbReference>
<evidence type="ECO:0000256" key="3">
    <source>
        <dbReference type="ARBA" id="ARBA00022840"/>
    </source>
</evidence>
<organism evidence="7 8">
    <name type="scientific">Methanohalobium evestigatum (strain ATCC BAA-1072 / DSM 3721 / NBRC 107634 / OCM 161 / Z-7303)</name>
    <dbReference type="NCBI Taxonomy" id="644295"/>
    <lineage>
        <taxon>Archaea</taxon>
        <taxon>Methanobacteriati</taxon>
        <taxon>Methanobacteriota</taxon>
        <taxon>Stenosarchaea group</taxon>
        <taxon>Methanomicrobia</taxon>
        <taxon>Methanosarcinales</taxon>
        <taxon>Methanosarcinaceae</taxon>
        <taxon>Methanohalobium</taxon>
    </lineage>
</organism>
<dbReference type="GeneID" id="9347057"/>
<dbReference type="Pfam" id="PF00118">
    <property type="entry name" value="Cpn60_TCP1"/>
    <property type="match status" value="1"/>
</dbReference>
<dbReference type="SUPFAM" id="SSF48592">
    <property type="entry name" value="GroEL equatorial domain-like"/>
    <property type="match status" value="1"/>
</dbReference>
<dbReference type="Gene3D" id="3.50.7.10">
    <property type="entry name" value="GroEL"/>
    <property type="match status" value="1"/>
</dbReference>
<keyword evidence="3 5" id="KW-0067">ATP-binding</keyword>
<dbReference type="EMBL" id="CP002069">
    <property type="protein sequence ID" value="ADI74274.1"/>
    <property type="molecule type" value="Genomic_DNA"/>
</dbReference>
<dbReference type="InterPro" id="IPR054827">
    <property type="entry name" value="thermosome_alpha"/>
</dbReference>
<feature type="region of interest" description="Disordered" evidence="6">
    <location>
        <begin position="520"/>
        <end position="548"/>
    </location>
</feature>
<dbReference type="InterPro" id="IPR027410">
    <property type="entry name" value="TCP-1-like_intermed_sf"/>
</dbReference>
<name>D7E9K2_METEZ</name>
<dbReference type="HOGENOM" id="CLU_008891_7_3_2"/>
<dbReference type="CDD" id="cd03343">
    <property type="entry name" value="cpn60"/>
    <property type="match status" value="1"/>
</dbReference>
<evidence type="ECO:0000256" key="1">
    <source>
        <dbReference type="ARBA" id="ARBA00008020"/>
    </source>
</evidence>
<dbReference type="GO" id="GO:0016887">
    <property type="term" value="F:ATP hydrolysis activity"/>
    <property type="evidence" value="ECO:0007669"/>
    <property type="project" value="InterPro"/>
</dbReference>
<evidence type="ECO:0000313" key="8">
    <source>
        <dbReference type="Proteomes" id="UP000000391"/>
    </source>
</evidence>
<dbReference type="NCBIfam" id="TIGR02339">
    <property type="entry name" value="thermosome_arch"/>
    <property type="match status" value="1"/>
</dbReference>
<dbReference type="GO" id="GO:0140662">
    <property type="term" value="F:ATP-dependent protein folding chaperone"/>
    <property type="evidence" value="ECO:0007669"/>
    <property type="project" value="InterPro"/>
</dbReference>
<gene>
    <name evidence="7" type="ordered locus">Metev_1418</name>
</gene>
<dbReference type="NCBIfam" id="NF041082">
    <property type="entry name" value="thermosome_alpha"/>
    <property type="match status" value="1"/>
</dbReference>
<dbReference type="SUPFAM" id="SSF54849">
    <property type="entry name" value="GroEL-intermediate domain like"/>
    <property type="match status" value="1"/>
</dbReference>
<protein>
    <submittedName>
        <fullName evidence="7">Thermosome</fullName>
    </submittedName>
</protein>
<dbReference type="PRINTS" id="PR00304">
    <property type="entry name" value="TCOMPLEXTCP1"/>
</dbReference>
<keyword evidence="2 5" id="KW-0547">Nucleotide-binding</keyword>
<comment type="similarity">
    <text evidence="1 5">Belongs to the TCP-1 chaperonin family.</text>
</comment>
<accession>D7E9K2</accession>
<dbReference type="InterPro" id="IPR017998">
    <property type="entry name" value="Chaperone_TCP-1"/>
</dbReference>
<evidence type="ECO:0000313" key="7">
    <source>
        <dbReference type="EMBL" id="ADI74274.1"/>
    </source>
</evidence>
<keyword evidence="4 5" id="KW-0143">Chaperone</keyword>
<dbReference type="GO" id="GO:0051082">
    <property type="term" value="F:unfolded protein binding"/>
    <property type="evidence" value="ECO:0007669"/>
    <property type="project" value="InterPro"/>
</dbReference>
<feature type="region of interest" description="Disordered" evidence="6">
    <location>
        <begin position="1"/>
        <end position="21"/>
    </location>
</feature>
<keyword evidence="8" id="KW-1185">Reference proteome</keyword>
<evidence type="ECO:0000256" key="2">
    <source>
        <dbReference type="ARBA" id="ARBA00022741"/>
    </source>
</evidence>
<dbReference type="RefSeq" id="WP_013194839.1">
    <property type="nucleotide sequence ID" value="NC_014253.1"/>
</dbReference>
<dbReference type="Proteomes" id="UP000000391">
    <property type="component" value="Chromosome"/>
</dbReference>
<dbReference type="InterPro" id="IPR002423">
    <property type="entry name" value="Cpn60/GroEL/TCP-1"/>
</dbReference>
<dbReference type="PANTHER" id="PTHR11353">
    <property type="entry name" value="CHAPERONIN"/>
    <property type="match status" value="1"/>
</dbReference>
<dbReference type="KEGG" id="mev:Metev_1418"/>
<dbReference type="NCBIfam" id="NF041083">
    <property type="entry name" value="thermosome_beta"/>
    <property type="match status" value="1"/>
</dbReference>
<dbReference type="AlphaFoldDB" id="D7E9K2"/>
<dbReference type="Gene3D" id="1.10.560.10">
    <property type="entry name" value="GroEL-like equatorial domain"/>
    <property type="match status" value="1"/>
</dbReference>
<evidence type="ECO:0000256" key="4">
    <source>
        <dbReference type="ARBA" id="ARBA00023186"/>
    </source>
</evidence>
<dbReference type="PROSITE" id="PS00995">
    <property type="entry name" value="TCP1_3"/>
    <property type="match status" value="1"/>
</dbReference>
<dbReference type="STRING" id="644295.Metev_1418"/>
<dbReference type="SUPFAM" id="SSF52029">
    <property type="entry name" value="GroEL apical domain-like"/>
    <property type="match status" value="1"/>
</dbReference>
<dbReference type="PROSITE" id="PS00751">
    <property type="entry name" value="TCP1_2"/>
    <property type="match status" value="1"/>
</dbReference>
<dbReference type="InterPro" id="IPR053374">
    <property type="entry name" value="TCP-1_chaperonin"/>
</dbReference>
<dbReference type="GO" id="GO:0005524">
    <property type="term" value="F:ATP binding"/>
    <property type="evidence" value="ECO:0007669"/>
    <property type="project" value="UniProtKB-KW"/>
</dbReference>
<dbReference type="InterPro" id="IPR027413">
    <property type="entry name" value="GROEL-like_equatorial_sf"/>
</dbReference>
<feature type="compositionally biased region" description="Basic and acidic residues" evidence="6">
    <location>
        <begin position="520"/>
        <end position="531"/>
    </location>
</feature>
<dbReference type="Gene3D" id="3.30.260.10">
    <property type="entry name" value="TCP-1-like chaperonin intermediate domain"/>
    <property type="match status" value="1"/>
</dbReference>
<reference evidence="7 8" key="1">
    <citation type="submission" date="2010-06" db="EMBL/GenBank/DDBJ databases">
        <title>Complete sequence chromosome of Methanohalobium evestigatum Z-7303.</title>
        <authorList>
            <consortium name="US DOE Joint Genome Institute"/>
            <person name="Lucas S."/>
            <person name="Copeland A."/>
            <person name="Lapidus A."/>
            <person name="Cheng J.-F."/>
            <person name="Bruce D."/>
            <person name="Goodwin L."/>
            <person name="Pitluck S."/>
            <person name="Saunders E."/>
            <person name="Detter J.C."/>
            <person name="Han C."/>
            <person name="Tapia R."/>
            <person name="Land M."/>
            <person name="Hauser L."/>
            <person name="Kyrpides N."/>
            <person name="Mikhailova N."/>
            <person name="Sieprawska-Lupa M."/>
            <person name="Whitman W.B."/>
            <person name="Anderson I."/>
            <person name="Woyke T."/>
        </authorList>
    </citation>
    <scope>NUCLEOTIDE SEQUENCE [LARGE SCALE GENOMIC DNA]</scope>
    <source>
        <strain evidence="8">ATCC BAA-1072 / DSM 3721 / NBRC 107634 / OCM 161 / Z-7303</strain>
    </source>
</reference>
<proteinExistence type="inferred from homology"/>